<organism evidence="2 3">
    <name type="scientific">Prauserella endophytica</name>
    <dbReference type="NCBI Taxonomy" id="1592324"/>
    <lineage>
        <taxon>Bacteria</taxon>
        <taxon>Bacillati</taxon>
        <taxon>Actinomycetota</taxon>
        <taxon>Actinomycetes</taxon>
        <taxon>Pseudonocardiales</taxon>
        <taxon>Pseudonocardiaceae</taxon>
        <taxon>Prauserella</taxon>
        <taxon>Prauserella coralliicola group</taxon>
    </lineage>
</organism>
<reference evidence="2 3" key="1">
    <citation type="journal article" date="2015" name="Antonie Van Leeuwenhoek">
        <title>Prauserella endophytica sp. nov., an endophytic actinobacterium isolated from Tamarix taklamakanensis.</title>
        <authorList>
            <person name="Liu J.M."/>
            <person name="Habden X."/>
            <person name="Guo L."/>
            <person name="Tuo L."/>
            <person name="Jiang Z.K."/>
            <person name="Liu S.W."/>
            <person name="Liu X.F."/>
            <person name="Chen L."/>
            <person name="Li R.F."/>
            <person name="Zhang Y.Q."/>
            <person name="Sun C.H."/>
        </authorList>
    </citation>
    <scope>NUCLEOTIDE SEQUENCE [LARGE SCALE GENOMIC DNA]</scope>
    <source>
        <strain evidence="2 3">CGMCC 4.7182</strain>
    </source>
</reference>
<protein>
    <submittedName>
        <fullName evidence="2">Helix-turn-helix transcriptional regulator</fullName>
    </submittedName>
</protein>
<name>A0ABY2RUW9_9PSEU</name>
<gene>
    <name evidence="2" type="ORF">FCN18_33230</name>
</gene>
<dbReference type="SUPFAM" id="SSF47413">
    <property type="entry name" value="lambda repressor-like DNA-binding domains"/>
    <property type="match status" value="1"/>
</dbReference>
<dbReference type="Gene3D" id="1.10.260.40">
    <property type="entry name" value="lambda repressor-like DNA-binding domains"/>
    <property type="match status" value="1"/>
</dbReference>
<evidence type="ECO:0000259" key="1">
    <source>
        <dbReference type="PROSITE" id="PS50943"/>
    </source>
</evidence>
<dbReference type="PROSITE" id="PS50943">
    <property type="entry name" value="HTH_CROC1"/>
    <property type="match status" value="1"/>
</dbReference>
<keyword evidence="3" id="KW-1185">Reference proteome</keyword>
<dbReference type="InterPro" id="IPR001387">
    <property type="entry name" value="Cro/C1-type_HTH"/>
</dbReference>
<evidence type="ECO:0000313" key="2">
    <source>
        <dbReference type="EMBL" id="TKG61505.1"/>
    </source>
</evidence>
<dbReference type="CDD" id="cd00093">
    <property type="entry name" value="HTH_XRE"/>
    <property type="match status" value="1"/>
</dbReference>
<dbReference type="RefSeq" id="WP_137096981.1">
    <property type="nucleotide sequence ID" value="NZ_SWMS01000030.1"/>
</dbReference>
<dbReference type="Proteomes" id="UP000309992">
    <property type="component" value="Unassembled WGS sequence"/>
</dbReference>
<comment type="caution">
    <text evidence="2">The sequence shown here is derived from an EMBL/GenBank/DDBJ whole genome shotgun (WGS) entry which is preliminary data.</text>
</comment>
<dbReference type="EMBL" id="SWMS01000030">
    <property type="protein sequence ID" value="TKG61505.1"/>
    <property type="molecule type" value="Genomic_DNA"/>
</dbReference>
<sequence length="157" mass="17532">MSEPTPATRSFAEKFSHLIATIHPADRGPYTDQEIAEQLHTSRQYVWQLRRGERGEPRQSIVHEITKFFGVPDTYFSDDDVAQTVDDEITALVNRRDASAAADDPREGVEARRLAQRYLSLGPEGRAAVSSLIDSLDAYGKQSRSTRSRRKPGPSSS</sequence>
<evidence type="ECO:0000313" key="3">
    <source>
        <dbReference type="Proteomes" id="UP000309992"/>
    </source>
</evidence>
<accession>A0ABY2RUW9</accession>
<feature type="domain" description="HTH cro/C1-type" evidence="1">
    <location>
        <begin position="33"/>
        <end position="76"/>
    </location>
</feature>
<dbReference type="InterPro" id="IPR010982">
    <property type="entry name" value="Lambda_DNA-bd_dom_sf"/>
</dbReference>
<proteinExistence type="predicted"/>